<dbReference type="Gene3D" id="3.60.40.10">
    <property type="entry name" value="PPM-type phosphatase domain"/>
    <property type="match status" value="1"/>
</dbReference>
<dbReference type="GO" id="GO:0004722">
    <property type="term" value="F:protein serine/threonine phosphatase activity"/>
    <property type="evidence" value="ECO:0007669"/>
    <property type="project" value="InterPro"/>
</dbReference>
<comment type="caution">
    <text evidence="3">The sequence shown here is derived from an EMBL/GenBank/DDBJ whole genome shotgun (WGS) entry which is preliminary data.</text>
</comment>
<dbReference type="SUPFAM" id="SSF81606">
    <property type="entry name" value="PP2C-like"/>
    <property type="match status" value="1"/>
</dbReference>
<proteinExistence type="predicted"/>
<feature type="domain" description="PPM-type phosphatase" evidence="2">
    <location>
        <begin position="1"/>
        <end position="261"/>
    </location>
</feature>
<dbReference type="EMBL" id="VLTM01000184">
    <property type="protein sequence ID" value="KAA0146501.1"/>
    <property type="molecule type" value="Genomic_DNA"/>
</dbReference>
<reference evidence="3 4" key="1">
    <citation type="submission" date="2019-07" db="EMBL/GenBank/DDBJ databases">
        <title>Genomes of Cafeteria roenbergensis.</title>
        <authorList>
            <person name="Fischer M.G."/>
            <person name="Hackl T."/>
            <person name="Roman M."/>
        </authorList>
    </citation>
    <scope>NUCLEOTIDE SEQUENCE [LARGE SCALE GENOMIC DNA]</scope>
    <source>
        <strain evidence="3 4">Cflag</strain>
    </source>
</reference>
<evidence type="ECO:0000259" key="2">
    <source>
        <dbReference type="PROSITE" id="PS51746"/>
    </source>
</evidence>
<evidence type="ECO:0000313" key="4">
    <source>
        <dbReference type="Proteomes" id="UP000325113"/>
    </source>
</evidence>
<dbReference type="AlphaFoldDB" id="A0A5A8C3T7"/>
<dbReference type="InterPro" id="IPR036457">
    <property type="entry name" value="PPM-type-like_dom_sf"/>
</dbReference>
<feature type="region of interest" description="Disordered" evidence="1">
    <location>
        <begin position="123"/>
        <end position="143"/>
    </location>
</feature>
<dbReference type="InterPro" id="IPR015655">
    <property type="entry name" value="PP2C"/>
</dbReference>
<dbReference type="PROSITE" id="PS51746">
    <property type="entry name" value="PPM_2"/>
    <property type="match status" value="1"/>
</dbReference>
<dbReference type="Pfam" id="PF00481">
    <property type="entry name" value="PP2C"/>
    <property type="match status" value="1"/>
</dbReference>
<sequence>MVRVQALGARVEYFRYADGTLGQLPRLFADQAEGPGLPLSRGIGFCDPLAAKAGVVPEPEVSMRRLTRADRFVVLGSDGLWASLSAAEAVAVVEQVAGSVMWGGSVGADEEEGGAEAREAAERAAAASGPGGRPRLPPLSDAASAVHVSPAPIGGESVAWAAADGGPVTGMGGGASAGAVPARGCSEAKQGEPGTGTWLAADWDLAELLLPEPVRLARQLRLRRLAAAAAEALCAASLENDRMRRDRQGRRDDVTAIVLWLDHPPKAP</sequence>
<organism evidence="3 4">
    <name type="scientific">Cafeteria roenbergensis</name>
    <name type="common">Marine flagellate</name>
    <dbReference type="NCBI Taxonomy" id="33653"/>
    <lineage>
        <taxon>Eukaryota</taxon>
        <taxon>Sar</taxon>
        <taxon>Stramenopiles</taxon>
        <taxon>Bigyra</taxon>
        <taxon>Opalozoa</taxon>
        <taxon>Bicosoecida</taxon>
        <taxon>Cafeteriaceae</taxon>
        <taxon>Cafeteria</taxon>
    </lineage>
</organism>
<dbReference type="Proteomes" id="UP000325113">
    <property type="component" value="Unassembled WGS sequence"/>
</dbReference>
<gene>
    <name evidence="3" type="ORF">FNF31_07768</name>
</gene>
<accession>A0A5A8C3T7</accession>
<protein>
    <recommendedName>
        <fullName evidence="2">PPM-type phosphatase domain-containing protein</fullName>
    </recommendedName>
</protein>
<evidence type="ECO:0000313" key="3">
    <source>
        <dbReference type="EMBL" id="KAA0146501.1"/>
    </source>
</evidence>
<evidence type="ECO:0000256" key="1">
    <source>
        <dbReference type="SAM" id="MobiDB-lite"/>
    </source>
</evidence>
<name>A0A5A8C3T7_CAFRO</name>
<dbReference type="PANTHER" id="PTHR47992">
    <property type="entry name" value="PROTEIN PHOSPHATASE"/>
    <property type="match status" value="1"/>
</dbReference>
<dbReference type="InterPro" id="IPR001932">
    <property type="entry name" value="PPM-type_phosphatase-like_dom"/>
</dbReference>